<feature type="transmembrane region" description="Helical" evidence="1">
    <location>
        <begin position="201"/>
        <end position="218"/>
    </location>
</feature>
<feature type="transmembrane region" description="Helical" evidence="1">
    <location>
        <begin position="18"/>
        <end position="36"/>
    </location>
</feature>
<keyword evidence="1" id="KW-0812">Transmembrane</keyword>
<sequence length="498" mass="58211">METITVSNRYKFHLDQKFIIFSFVICAIVIISTYWMRNYANDDAYITYRHTQNLLRGNGFVFNPNEKVLGSTAPFHGIILAVISLVYPDIPKSALLLSAFSLIFICILIMDLLRKFQLLLPGFLFSILIVTNKFTYSVFPLETIFLLFLCIITVYFLHKENYTAMAIFGGIAVLTRADAIVLISVIYLYLVFVKKLTLKELLPTFALFLLILLPWFIYSRMFYGSFFPNTANTKTGWINHEWVFIKSIWSKGLRQIFPNQWLSMIAVGISLIGIVVSVKIKHLRFFLILGIWIILYTTAYTILRIYGPFFWYYFPIFVVVVFFFSIGYWYIYNVISEKVRNNFIKNFMHLSMALAIFVLISFNLIDLYNYPSTFYKNFFILGRDTAYKMGAKWLQEHPNTCKNIAIYEPGTLAFYSNRHMIDMMGLITPGIGQEMKMRSLHEVSVLWTAEHYQPECIFVLSHIQVPKNYVLIQNFPMEEVGTSFHLYIEEDLYDFSGK</sequence>
<feature type="transmembrane region" description="Helical" evidence="1">
    <location>
        <begin position="343"/>
        <end position="365"/>
    </location>
</feature>
<feature type="transmembrane region" description="Helical" evidence="1">
    <location>
        <begin position="285"/>
        <end position="303"/>
    </location>
</feature>
<dbReference type="RefSeq" id="WP_062195165.1">
    <property type="nucleotide sequence ID" value="NZ_DF967965.1"/>
</dbReference>
<gene>
    <name evidence="2" type="ORF">DEQ80_02765</name>
</gene>
<accession>A0A3D1JDV2</accession>
<feature type="transmembrane region" description="Helical" evidence="1">
    <location>
        <begin position="164"/>
        <end position="189"/>
    </location>
</feature>
<name>A0A3D1JDV2_9CHLR</name>
<protein>
    <recommendedName>
        <fullName evidence="4">Glycosyltransferase RgtA/B/C/D-like domain-containing protein</fullName>
    </recommendedName>
</protein>
<feature type="transmembrane region" description="Helical" evidence="1">
    <location>
        <begin position="261"/>
        <end position="278"/>
    </location>
</feature>
<evidence type="ECO:0008006" key="4">
    <source>
        <dbReference type="Google" id="ProtNLM"/>
    </source>
</evidence>
<dbReference type="OrthoDB" id="141050at2"/>
<proteinExistence type="predicted"/>
<organism evidence="2 3">
    <name type="scientific">Anaerolinea thermolimosa</name>
    <dbReference type="NCBI Taxonomy" id="229919"/>
    <lineage>
        <taxon>Bacteria</taxon>
        <taxon>Bacillati</taxon>
        <taxon>Chloroflexota</taxon>
        <taxon>Anaerolineae</taxon>
        <taxon>Anaerolineales</taxon>
        <taxon>Anaerolineaceae</taxon>
        <taxon>Anaerolinea</taxon>
    </lineage>
</organism>
<dbReference type="Proteomes" id="UP000264141">
    <property type="component" value="Unassembled WGS sequence"/>
</dbReference>
<comment type="caution">
    <text evidence="2">The sequence shown here is derived from an EMBL/GenBank/DDBJ whole genome shotgun (WGS) entry which is preliminary data.</text>
</comment>
<evidence type="ECO:0000313" key="2">
    <source>
        <dbReference type="EMBL" id="HCE16761.1"/>
    </source>
</evidence>
<evidence type="ECO:0000256" key="1">
    <source>
        <dbReference type="SAM" id="Phobius"/>
    </source>
</evidence>
<evidence type="ECO:0000313" key="3">
    <source>
        <dbReference type="Proteomes" id="UP000264141"/>
    </source>
</evidence>
<feature type="transmembrane region" description="Helical" evidence="1">
    <location>
        <begin position="139"/>
        <end position="158"/>
    </location>
</feature>
<dbReference type="AlphaFoldDB" id="A0A3D1JDV2"/>
<dbReference type="EMBL" id="DPBP01000011">
    <property type="protein sequence ID" value="HCE16761.1"/>
    <property type="molecule type" value="Genomic_DNA"/>
</dbReference>
<reference evidence="2 3" key="1">
    <citation type="journal article" date="2018" name="Nat. Biotechnol.">
        <title>A standardized bacterial taxonomy based on genome phylogeny substantially revises the tree of life.</title>
        <authorList>
            <person name="Parks D.H."/>
            <person name="Chuvochina M."/>
            <person name="Waite D.W."/>
            <person name="Rinke C."/>
            <person name="Skarshewski A."/>
            <person name="Chaumeil P.A."/>
            <person name="Hugenholtz P."/>
        </authorList>
    </citation>
    <scope>NUCLEOTIDE SEQUENCE [LARGE SCALE GENOMIC DNA]</scope>
    <source>
        <strain evidence="2">UBA8781</strain>
    </source>
</reference>
<feature type="transmembrane region" description="Helical" evidence="1">
    <location>
        <begin position="94"/>
        <end position="110"/>
    </location>
</feature>
<feature type="transmembrane region" description="Helical" evidence="1">
    <location>
        <begin position="309"/>
        <end position="331"/>
    </location>
</feature>
<dbReference type="STRING" id="229919.GCA_001050195_02814"/>
<keyword evidence="1" id="KW-0472">Membrane</keyword>
<keyword evidence="1" id="KW-1133">Transmembrane helix</keyword>